<evidence type="ECO:0000313" key="2">
    <source>
        <dbReference type="EMBL" id="OIQ77277.1"/>
    </source>
</evidence>
<evidence type="ECO:0008006" key="3">
    <source>
        <dbReference type="Google" id="ProtNLM"/>
    </source>
</evidence>
<dbReference type="AlphaFoldDB" id="A0A1J5QMN9"/>
<dbReference type="Pfam" id="PF14584">
    <property type="entry name" value="DUF4446"/>
    <property type="match status" value="1"/>
</dbReference>
<feature type="transmembrane region" description="Helical" evidence="1">
    <location>
        <begin position="12"/>
        <end position="34"/>
    </location>
</feature>
<reference evidence="2" key="1">
    <citation type="submission" date="2016-10" db="EMBL/GenBank/DDBJ databases">
        <title>Sequence of Gallionella enrichment culture.</title>
        <authorList>
            <person name="Poehlein A."/>
            <person name="Muehling M."/>
            <person name="Daniel R."/>
        </authorList>
    </citation>
    <scope>NUCLEOTIDE SEQUENCE</scope>
</reference>
<keyword evidence="1" id="KW-0812">Transmembrane</keyword>
<sequence length="165" mass="17866">MNFSQHAANTLALVGVIVGSLSLVAAFVLFLRFARLRRRYTLLQGDGQTEDFIGAVAKQVEVVDALRKEVDGLRIRLDQTRTELADALRHVSVIRYDAFGDMGGRMSFSAALLDDSGDGVVFTSINARSEARTYIRGIKAGVSPNSSLSAEEEQAVQRAMQAASS</sequence>
<gene>
    <name evidence="2" type="ORF">GALL_410270</name>
</gene>
<organism evidence="2">
    <name type="scientific">mine drainage metagenome</name>
    <dbReference type="NCBI Taxonomy" id="410659"/>
    <lineage>
        <taxon>unclassified sequences</taxon>
        <taxon>metagenomes</taxon>
        <taxon>ecological metagenomes</taxon>
    </lineage>
</organism>
<protein>
    <recommendedName>
        <fullName evidence="3">DUF4446 domain-containing protein</fullName>
    </recommendedName>
</protein>
<keyword evidence="1" id="KW-0472">Membrane</keyword>
<keyword evidence="1" id="KW-1133">Transmembrane helix</keyword>
<comment type="caution">
    <text evidence="2">The sequence shown here is derived from an EMBL/GenBank/DDBJ whole genome shotgun (WGS) entry which is preliminary data.</text>
</comment>
<name>A0A1J5QMN9_9ZZZZ</name>
<dbReference type="EMBL" id="MLJW01001653">
    <property type="protein sequence ID" value="OIQ77277.1"/>
    <property type="molecule type" value="Genomic_DNA"/>
</dbReference>
<accession>A0A1J5QMN9</accession>
<dbReference type="InterPro" id="IPR027981">
    <property type="entry name" value="DUF4446"/>
</dbReference>
<evidence type="ECO:0000256" key="1">
    <source>
        <dbReference type="SAM" id="Phobius"/>
    </source>
</evidence>
<proteinExistence type="predicted"/>